<keyword evidence="2" id="KW-1185">Reference proteome</keyword>
<evidence type="ECO:0000313" key="1">
    <source>
        <dbReference type="EMBL" id="KDN14218.1"/>
    </source>
</evidence>
<comment type="caution">
    <text evidence="1">The sequence shown here is derived from an EMBL/GenBank/DDBJ whole genome shotgun (WGS) entry which is preliminary data.</text>
</comment>
<dbReference type="RefSeq" id="WP_162172773.1">
    <property type="nucleotide sequence ID" value="NZ_JFZV01000009.1"/>
</dbReference>
<reference evidence="1 2" key="1">
    <citation type="submission" date="2014-03" db="EMBL/GenBank/DDBJ databases">
        <title>The genomes of two eusocial bee gut symbionts.</title>
        <authorList>
            <person name="Kwong W.K."/>
            <person name="Engel P."/>
            <person name="Koch H."/>
            <person name="Moran N.A."/>
        </authorList>
    </citation>
    <scope>NUCLEOTIDE SEQUENCE [LARGE SCALE GENOMIC DNA]</scope>
    <source>
        <strain evidence="2">wkB29</strain>
    </source>
</reference>
<proteinExistence type="predicted"/>
<evidence type="ECO:0000313" key="2">
    <source>
        <dbReference type="Proteomes" id="UP000027170"/>
    </source>
</evidence>
<dbReference type="AlphaFoldDB" id="A0A836MQ55"/>
<sequence length="51" mass="6093">MTLVLSAYYDAIIHMLMHQGRPDRLIFTQDGLHQPVQGQLWLGCHYYWPDY</sequence>
<dbReference type="EMBL" id="JFZV01000009">
    <property type="protein sequence ID" value="KDN14218.1"/>
    <property type="molecule type" value="Genomic_DNA"/>
</dbReference>
<accession>A0A836MQ55</accession>
<dbReference type="Proteomes" id="UP000027170">
    <property type="component" value="Unassembled WGS sequence"/>
</dbReference>
<name>A0A836MQ55_9NEIS</name>
<protein>
    <submittedName>
        <fullName evidence="1">Uncharacterized protein</fullName>
    </submittedName>
</protein>
<organism evidence="1 2">
    <name type="scientific">Snodgrassella communis</name>
    <dbReference type="NCBI Taxonomy" id="2946699"/>
    <lineage>
        <taxon>Bacteria</taxon>
        <taxon>Pseudomonadati</taxon>
        <taxon>Pseudomonadota</taxon>
        <taxon>Betaproteobacteria</taxon>
        <taxon>Neisseriales</taxon>
        <taxon>Neisseriaceae</taxon>
        <taxon>Snodgrassella</taxon>
    </lineage>
</organism>
<gene>
    <name evidence="1" type="ORF">SALWKB29_1708</name>
</gene>